<comment type="subunit">
    <text evidence="3">Binds to multiple calmodulin (CaM) in the presence of Ca(2+) and CaM-like proteins.</text>
</comment>
<feature type="domain" description="DUF4005" evidence="5">
    <location>
        <begin position="318"/>
        <end position="382"/>
    </location>
</feature>
<dbReference type="SMART" id="SM00015">
    <property type="entry name" value="IQ"/>
    <property type="match status" value="1"/>
</dbReference>
<dbReference type="CDD" id="cd23767">
    <property type="entry name" value="IQCD"/>
    <property type="match status" value="1"/>
</dbReference>
<dbReference type="GO" id="GO:0005516">
    <property type="term" value="F:calmodulin binding"/>
    <property type="evidence" value="ECO:0007669"/>
    <property type="project" value="UniProtKB-KW"/>
</dbReference>
<evidence type="ECO:0000313" key="7">
    <source>
        <dbReference type="RefSeq" id="XP_021836511.1"/>
    </source>
</evidence>
<dbReference type="OrthoDB" id="696085at2759"/>
<dbReference type="PANTHER" id="PTHR32295:SF41">
    <property type="entry name" value="PROTEIN IQ-DOMAIN 11"/>
    <property type="match status" value="1"/>
</dbReference>
<keyword evidence="6" id="KW-1185">Reference proteome</keyword>
<accession>A0A9R0HTC4</accession>
<dbReference type="Pfam" id="PF00612">
    <property type="entry name" value="IQ"/>
    <property type="match status" value="1"/>
</dbReference>
<dbReference type="Proteomes" id="UP000813463">
    <property type="component" value="Chromosome 1"/>
</dbReference>
<proteinExistence type="inferred from homology"/>
<dbReference type="KEGG" id="soe:110776272"/>
<organism evidence="6 7">
    <name type="scientific">Spinacia oleracea</name>
    <name type="common">Spinach</name>
    <dbReference type="NCBI Taxonomy" id="3562"/>
    <lineage>
        <taxon>Eukaryota</taxon>
        <taxon>Viridiplantae</taxon>
        <taxon>Streptophyta</taxon>
        <taxon>Embryophyta</taxon>
        <taxon>Tracheophyta</taxon>
        <taxon>Spermatophyta</taxon>
        <taxon>Magnoliopsida</taxon>
        <taxon>eudicotyledons</taxon>
        <taxon>Gunneridae</taxon>
        <taxon>Pentapetalae</taxon>
        <taxon>Caryophyllales</taxon>
        <taxon>Chenopodiaceae</taxon>
        <taxon>Chenopodioideae</taxon>
        <taxon>Anserineae</taxon>
        <taxon>Spinacia</taxon>
    </lineage>
</organism>
<dbReference type="PANTHER" id="PTHR32295">
    <property type="entry name" value="IQ-DOMAIN 5-RELATED"/>
    <property type="match status" value="1"/>
</dbReference>
<name>A0A9R0HTC4_SPIOL</name>
<dbReference type="Pfam" id="PF13178">
    <property type="entry name" value="DUF4005"/>
    <property type="match status" value="1"/>
</dbReference>
<evidence type="ECO:0000256" key="3">
    <source>
        <dbReference type="ARBA" id="ARBA00024378"/>
    </source>
</evidence>
<evidence type="ECO:0000256" key="2">
    <source>
        <dbReference type="ARBA" id="ARBA00024341"/>
    </source>
</evidence>
<dbReference type="InterPro" id="IPR000048">
    <property type="entry name" value="IQ_motif_EF-hand-BS"/>
</dbReference>
<evidence type="ECO:0000256" key="1">
    <source>
        <dbReference type="ARBA" id="ARBA00022860"/>
    </source>
</evidence>
<dbReference type="PROSITE" id="PS50096">
    <property type="entry name" value="IQ"/>
    <property type="match status" value="2"/>
</dbReference>
<evidence type="ECO:0000259" key="5">
    <source>
        <dbReference type="Pfam" id="PF13178"/>
    </source>
</evidence>
<evidence type="ECO:0000313" key="6">
    <source>
        <dbReference type="Proteomes" id="UP000813463"/>
    </source>
</evidence>
<dbReference type="GeneID" id="110776272"/>
<dbReference type="Gene3D" id="1.20.5.190">
    <property type="match status" value="1"/>
</dbReference>
<feature type="region of interest" description="Disordered" evidence="4">
    <location>
        <begin position="387"/>
        <end position="414"/>
    </location>
</feature>
<protein>
    <submittedName>
        <fullName evidence="7">Protein IQ-DOMAIN 11</fullName>
    </submittedName>
</protein>
<comment type="similarity">
    <text evidence="2">Belongs to the IQD family.</text>
</comment>
<sequence length="414" mass="47227">MSKKKGWLGLIKRLLFPESHQPQKIKRRKWLFGRLKRTKTLASLSPPTQSKSIQISEVVEEKEEKQRKIEDDYTKNVLNSAEELVKCSEVIVNDTNITHSDSEDESHLGSVAAIKIQTVYRGYLARKALRALKGFVRLQAIIRGRAVRRQAMNTLKCLQSIAKIQSEVCARRCQLIRVNDGDLQLQDLTHHIPKIQLCKLRRLDDELMTKEEEIDIILRKKEAILRSKRVKAYSFNHRHSADAVLDGNTQGRLRYWLEQYVGDEAGKKEERIGGKQHKIRNIDGMNNLDVAADVTSLPRNSFHKHKKQNSYSEDILHPISPVNLPTYMAATESAKARTRSTSSPRLRPLHFEAYSDSDSPYKNKFFSPMSSINSEATSSGFSKISNKCSFSSPHQKSPSFKGVYGPIRSNKNSK</sequence>
<keyword evidence="1" id="KW-0112">Calmodulin-binding</keyword>
<evidence type="ECO:0000256" key="4">
    <source>
        <dbReference type="SAM" id="MobiDB-lite"/>
    </source>
</evidence>
<dbReference type="AlphaFoldDB" id="A0A9R0HTC4"/>
<dbReference type="RefSeq" id="XP_021836511.1">
    <property type="nucleotide sequence ID" value="XM_021980819.2"/>
</dbReference>
<feature type="compositionally biased region" description="Polar residues" evidence="4">
    <location>
        <begin position="387"/>
        <end position="398"/>
    </location>
</feature>
<dbReference type="InterPro" id="IPR025064">
    <property type="entry name" value="DUF4005"/>
</dbReference>
<gene>
    <name evidence="7" type="primary">LOC110776272</name>
</gene>
<reference evidence="6" key="1">
    <citation type="journal article" date="2021" name="Nat. Commun.">
        <title>Genomic analyses provide insights into spinach domestication and the genetic basis of agronomic traits.</title>
        <authorList>
            <person name="Cai X."/>
            <person name="Sun X."/>
            <person name="Xu C."/>
            <person name="Sun H."/>
            <person name="Wang X."/>
            <person name="Ge C."/>
            <person name="Zhang Z."/>
            <person name="Wang Q."/>
            <person name="Fei Z."/>
            <person name="Jiao C."/>
            <person name="Wang Q."/>
        </authorList>
    </citation>
    <scope>NUCLEOTIDE SEQUENCE [LARGE SCALE GENOMIC DNA]</scope>
    <source>
        <strain evidence="6">cv. Varoflay</strain>
    </source>
</reference>
<reference evidence="7" key="2">
    <citation type="submission" date="2025-08" db="UniProtKB">
        <authorList>
            <consortium name="RefSeq"/>
        </authorList>
    </citation>
    <scope>IDENTIFICATION</scope>
    <source>
        <tissue evidence="7">Leaf</tissue>
    </source>
</reference>